<sequence length="229" mass="25213">MQAEIISVGTEILLGDVVDTNASYIARKLVLFGIDLFRKTVVGDNKKRLARVLRECLERVDLIIVTGGLGPTEDDITKEVVSELMGQELVFSKTIAQQIKKKFPGINPYGDADMDGSMNYKDCKPFDASKDGLLSVLKGAFSNKDKLARGFADEENILKNFVRNETTSAREIRTYQKTSGFLDTATTDDTAISLIPTSQFATDKHFMEIGHILENTGGAGLARTVLHFN</sequence>
<proteinExistence type="predicted"/>
<protein>
    <recommendedName>
        <fullName evidence="1">MoaB/Mog domain-containing protein</fullName>
    </recommendedName>
</protein>
<evidence type="ECO:0000313" key="2">
    <source>
        <dbReference type="EMBL" id="KKL90587.1"/>
    </source>
</evidence>
<name>A0A0F9ITZ5_9ZZZZ</name>
<dbReference type="InterPro" id="IPR036425">
    <property type="entry name" value="MoaB/Mog-like_dom_sf"/>
</dbReference>
<organism evidence="2">
    <name type="scientific">marine sediment metagenome</name>
    <dbReference type="NCBI Taxonomy" id="412755"/>
    <lineage>
        <taxon>unclassified sequences</taxon>
        <taxon>metagenomes</taxon>
        <taxon>ecological metagenomes</taxon>
    </lineage>
</organism>
<dbReference type="InterPro" id="IPR001453">
    <property type="entry name" value="MoaB/Mog_dom"/>
</dbReference>
<dbReference type="PANTHER" id="PTHR13939:SF0">
    <property type="entry name" value="NMN AMIDOHYDROLASE-LIKE PROTEIN YFAY"/>
    <property type="match status" value="1"/>
</dbReference>
<dbReference type="InterPro" id="IPR050101">
    <property type="entry name" value="CinA"/>
</dbReference>
<dbReference type="Pfam" id="PF00994">
    <property type="entry name" value="MoCF_biosynth"/>
    <property type="match status" value="1"/>
</dbReference>
<dbReference type="AlphaFoldDB" id="A0A0F9ITZ5"/>
<dbReference type="PANTHER" id="PTHR13939">
    <property type="entry name" value="NICOTINAMIDE-NUCLEOTIDE AMIDOHYDROLASE PNCC"/>
    <property type="match status" value="1"/>
</dbReference>
<comment type="caution">
    <text evidence="2">The sequence shown here is derived from an EMBL/GenBank/DDBJ whole genome shotgun (WGS) entry which is preliminary data.</text>
</comment>
<dbReference type="EMBL" id="LAZR01019970">
    <property type="protein sequence ID" value="KKL90587.1"/>
    <property type="molecule type" value="Genomic_DNA"/>
</dbReference>
<dbReference type="SUPFAM" id="SSF53218">
    <property type="entry name" value="Molybdenum cofactor biosynthesis proteins"/>
    <property type="match status" value="1"/>
</dbReference>
<evidence type="ECO:0000259" key="1">
    <source>
        <dbReference type="SMART" id="SM00852"/>
    </source>
</evidence>
<reference evidence="2" key="1">
    <citation type="journal article" date="2015" name="Nature">
        <title>Complex archaea that bridge the gap between prokaryotes and eukaryotes.</title>
        <authorList>
            <person name="Spang A."/>
            <person name="Saw J.H."/>
            <person name="Jorgensen S.L."/>
            <person name="Zaremba-Niedzwiedzka K."/>
            <person name="Martijn J."/>
            <person name="Lind A.E."/>
            <person name="van Eijk R."/>
            <person name="Schleper C."/>
            <person name="Guy L."/>
            <person name="Ettema T.J."/>
        </authorList>
    </citation>
    <scope>NUCLEOTIDE SEQUENCE</scope>
</reference>
<dbReference type="SMART" id="SM00852">
    <property type="entry name" value="MoCF_biosynth"/>
    <property type="match status" value="1"/>
</dbReference>
<feature type="domain" description="MoaB/Mog" evidence="1">
    <location>
        <begin position="4"/>
        <end position="130"/>
    </location>
</feature>
<dbReference type="Gene3D" id="3.40.980.10">
    <property type="entry name" value="MoaB/Mog-like domain"/>
    <property type="match status" value="1"/>
</dbReference>
<gene>
    <name evidence="2" type="ORF">LCGC14_1903210</name>
</gene>
<accession>A0A0F9ITZ5</accession>